<evidence type="ECO:0000256" key="4">
    <source>
        <dbReference type="ARBA" id="ARBA00022741"/>
    </source>
</evidence>
<comment type="caution">
    <text evidence="8">The sequence shown here is derived from an EMBL/GenBank/DDBJ whole genome shotgun (WGS) entry which is preliminary data.</text>
</comment>
<protein>
    <submittedName>
        <fullName evidence="8">ATP-binding cassette domain-containing protein</fullName>
    </submittedName>
</protein>
<dbReference type="InterPro" id="IPR027417">
    <property type="entry name" value="P-loop_NTPase"/>
</dbReference>
<evidence type="ECO:0000256" key="5">
    <source>
        <dbReference type="ARBA" id="ARBA00022840"/>
    </source>
</evidence>
<keyword evidence="4" id="KW-0547">Nucleotide-binding</keyword>
<proteinExistence type="inferred from homology"/>
<evidence type="ECO:0000256" key="2">
    <source>
        <dbReference type="ARBA" id="ARBA00005417"/>
    </source>
</evidence>
<comment type="similarity">
    <text evidence="2">Belongs to the ABC transporter superfamily.</text>
</comment>
<name>A0ABV1XSS0_9ACTN</name>
<dbReference type="PANTHER" id="PTHR42711:SF5">
    <property type="entry name" value="ABC TRANSPORTER ATP-BINDING PROTEIN NATA"/>
    <property type="match status" value="1"/>
</dbReference>
<comment type="subcellular location">
    <subcellularLocation>
        <location evidence="1">Cell membrane</location>
        <topology evidence="1">Peripheral membrane protein</topology>
    </subcellularLocation>
</comment>
<dbReference type="PANTHER" id="PTHR42711">
    <property type="entry name" value="ABC TRANSPORTER ATP-BINDING PROTEIN"/>
    <property type="match status" value="1"/>
</dbReference>
<accession>A0ABV1XSS0</accession>
<dbReference type="Proteomes" id="UP001486207">
    <property type="component" value="Unassembled WGS sequence"/>
</dbReference>
<keyword evidence="3" id="KW-0813">Transport</keyword>
<evidence type="ECO:0000259" key="7">
    <source>
        <dbReference type="Pfam" id="PF00005"/>
    </source>
</evidence>
<evidence type="ECO:0000313" key="8">
    <source>
        <dbReference type="EMBL" id="MER7374535.1"/>
    </source>
</evidence>
<sequence length="113" mass="11564">MLTPPRGTRPRGGSIGCREAATAPAIRTVGLAKSFGTAVALRPLDLEVAEGEILGCLGPNGAGKATTIRCPLKLIRADAGRADIFGVDAQAARPVQARQCVAHVPGEANLWPG</sequence>
<dbReference type="SUPFAM" id="SSF52540">
    <property type="entry name" value="P-loop containing nucleoside triphosphate hydrolases"/>
    <property type="match status" value="1"/>
</dbReference>
<organism evidence="8 9">
    <name type="scientific">Streptomyces lanatus</name>
    <dbReference type="NCBI Taxonomy" id="66900"/>
    <lineage>
        <taxon>Bacteria</taxon>
        <taxon>Bacillati</taxon>
        <taxon>Actinomycetota</taxon>
        <taxon>Actinomycetes</taxon>
        <taxon>Kitasatosporales</taxon>
        <taxon>Streptomycetaceae</taxon>
        <taxon>Streptomyces</taxon>
    </lineage>
</organism>
<dbReference type="RefSeq" id="WP_268256361.1">
    <property type="nucleotide sequence ID" value="NZ_BNBM01000007.1"/>
</dbReference>
<keyword evidence="9" id="KW-1185">Reference proteome</keyword>
<evidence type="ECO:0000256" key="6">
    <source>
        <dbReference type="ARBA" id="ARBA00023251"/>
    </source>
</evidence>
<dbReference type="InterPro" id="IPR050763">
    <property type="entry name" value="ABC_transporter_ATP-binding"/>
</dbReference>
<dbReference type="InterPro" id="IPR003439">
    <property type="entry name" value="ABC_transporter-like_ATP-bd"/>
</dbReference>
<feature type="domain" description="ABC transporter" evidence="7">
    <location>
        <begin position="41"/>
        <end position="112"/>
    </location>
</feature>
<reference evidence="8 9" key="1">
    <citation type="submission" date="2024-06" db="EMBL/GenBank/DDBJ databases">
        <title>The Natural Products Discovery Center: Release of the First 8490 Sequenced Strains for Exploring Actinobacteria Biosynthetic Diversity.</title>
        <authorList>
            <person name="Kalkreuter E."/>
            <person name="Kautsar S.A."/>
            <person name="Yang D."/>
            <person name="Bader C.D."/>
            <person name="Teijaro C.N."/>
            <person name="Fluegel L."/>
            <person name="Davis C.M."/>
            <person name="Simpson J.R."/>
            <person name="Lauterbach L."/>
            <person name="Steele A.D."/>
            <person name="Gui C."/>
            <person name="Meng S."/>
            <person name="Li G."/>
            <person name="Viehrig K."/>
            <person name="Ye F."/>
            <person name="Su P."/>
            <person name="Kiefer A.F."/>
            <person name="Nichols A."/>
            <person name="Cepeda A.J."/>
            <person name="Yan W."/>
            <person name="Fan B."/>
            <person name="Jiang Y."/>
            <person name="Adhikari A."/>
            <person name="Zheng C.-J."/>
            <person name="Schuster L."/>
            <person name="Cowan T.M."/>
            <person name="Smanski M.J."/>
            <person name="Chevrette M.G."/>
            <person name="De Carvalho L.P.S."/>
            <person name="Shen B."/>
        </authorList>
    </citation>
    <scope>NUCLEOTIDE SEQUENCE [LARGE SCALE GENOMIC DNA]</scope>
    <source>
        <strain evidence="8 9">NPDC000155</strain>
    </source>
</reference>
<dbReference type="GO" id="GO:0005524">
    <property type="term" value="F:ATP binding"/>
    <property type="evidence" value="ECO:0007669"/>
    <property type="project" value="UniProtKB-KW"/>
</dbReference>
<dbReference type="Pfam" id="PF00005">
    <property type="entry name" value="ABC_tran"/>
    <property type="match status" value="1"/>
</dbReference>
<dbReference type="Gene3D" id="3.40.50.300">
    <property type="entry name" value="P-loop containing nucleotide triphosphate hydrolases"/>
    <property type="match status" value="1"/>
</dbReference>
<keyword evidence="6" id="KW-0046">Antibiotic resistance</keyword>
<evidence type="ECO:0000256" key="1">
    <source>
        <dbReference type="ARBA" id="ARBA00004202"/>
    </source>
</evidence>
<keyword evidence="5 8" id="KW-0067">ATP-binding</keyword>
<evidence type="ECO:0000256" key="3">
    <source>
        <dbReference type="ARBA" id="ARBA00022448"/>
    </source>
</evidence>
<gene>
    <name evidence="8" type="ORF">ABT384_18030</name>
</gene>
<dbReference type="EMBL" id="JBEPFB010000007">
    <property type="protein sequence ID" value="MER7374535.1"/>
    <property type="molecule type" value="Genomic_DNA"/>
</dbReference>
<evidence type="ECO:0000313" key="9">
    <source>
        <dbReference type="Proteomes" id="UP001486207"/>
    </source>
</evidence>